<evidence type="ECO:0000313" key="8">
    <source>
        <dbReference type="Proteomes" id="UP000187735"/>
    </source>
</evidence>
<dbReference type="PRINTS" id="PR01590">
    <property type="entry name" value="HTHFIS"/>
</dbReference>
<dbReference type="Gene3D" id="3.40.50.300">
    <property type="entry name" value="P-loop containing nucleotide triphosphate hydrolases"/>
    <property type="match status" value="1"/>
</dbReference>
<dbReference type="SMART" id="SM00065">
    <property type="entry name" value="GAF"/>
    <property type="match status" value="1"/>
</dbReference>
<dbReference type="GO" id="GO:0043565">
    <property type="term" value="F:sequence-specific DNA binding"/>
    <property type="evidence" value="ECO:0007669"/>
    <property type="project" value="InterPro"/>
</dbReference>
<dbReference type="Pfam" id="PF25601">
    <property type="entry name" value="AAA_lid_14"/>
    <property type="match status" value="1"/>
</dbReference>
<keyword evidence="2" id="KW-0067">ATP-binding</keyword>
<dbReference type="GO" id="GO:0006355">
    <property type="term" value="P:regulation of DNA-templated transcription"/>
    <property type="evidence" value="ECO:0007669"/>
    <property type="project" value="InterPro"/>
</dbReference>
<name>A0A1P8WBT9_9PLAN</name>
<evidence type="ECO:0000259" key="6">
    <source>
        <dbReference type="PROSITE" id="PS50045"/>
    </source>
</evidence>
<dbReference type="RefSeq" id="WP_077023229.1">
    <property type="nucleotide sequence ID" value="NZ_CP017641.1"/>
</dbReference>
<reference evidence="7 8" key="1">
    <citation type="journal article" date="2016" name="Front. Microbiol.">
        <title>Fuerstia marisgermanicae gen. nov., sp. nov., an Unusual Member of the Phylum Planctomycetes from the German Wadden Sea.</title>
        <authorList>
            <person name="Kohn T."/>
            <person name="Heuer A."/>
            <person name="Jogler M."/>
            <person name="Vollmers J."/>
            <person name="Boedeker C."/>
            <person name="Bunk B."/>
            <person name="Rast P."/>
            <person name="Borchert D."/>
            <person name="Glockner I."/>
            <person name="Freese H.M."/>
            <person name="Klenk H.P."/>
            <person name="Overmann J."/>
            <person name="Kaster A.K."/>
            <person name="Rohde M."/>
            <person name="Wiegand S."/>
            <person name="Jogler C."/>
        </authorList>
    </citation>
    <scope>NUCLEOTIDE SEQUENCE [LARGE SCALE GENOMIC DNA]</scope>
    <source>
        <strain evidence="7 8">NH11</strain>
    </source>
</reference>
<dbReference type="InterPro" id="IPR058031">
    <property type="entry name" value="AAA_lid_NorR"/>
</dbReference>
<evidence type="ECO:0000313" key="7">
    <source>
        <dbReference type="EMBL" id="APZ91473.1"/>
    </source>
</evidence>
<dbReference type="PROSITE" id="PS00675">
    <property type="entry name" value="SIGMA54_INTERACT_1"/>
    <property type="match status" value="1"/>
</dbReference>
<feature type="domain" description="Sigma-54 factor interaction" evidence="6">
    <location>
        <begin position="351"/>
        <end position="580"/>
    </location>
</feature>
<dbReference type="PROSITE" id="PS50045">
    <property type="entry name" value="SIGMA54_INTERACT_4"/>
    <property type="match status" value="1"/>
</dbReference>
<evidence type="ECO:0000256" key="1">
    <source>
        <dbReference type="ARBA" id="ARBA00022741"/>
    </source>
</evidence>
<gene>
    <name evidence="7" type="primary">zraR_3</name>
    <name evidence="7" type="ORF">Fuma_01061</name>
</gene>
<dbReference type="InterPro" id="IPR002197">
    <property type="entry name" value="HTH_Fis"/>
</dbReference>
<dbReference type="OrthoDB" id="9761019at2"/>
<evidence type="ECO:0000256" key="2">
    <source>
        <dbReference type="ARBA" id="ARBA00022840"/>
    </source>
</evidence>
<dbReference type="STRING" id="1891926.Fuma_01061"/>
<dbReference type="PROSITE" id="PS00676">
    <property type="entry name" value="SIGMA54_INTERACT_2"/>
    <property type="match status" value="1"/>
</dbReference>
<dbReference type="FunFam" id="3.40.50.300:FF:000006">
    <property type="entry name" value="DNA-binding transcriptional regulator NtrC"/>
    <property type="match status" value="1"/>
</dbReference>
<dbReference type="PANTHER" id="PTHR32071">
    <property type="entry name" value="TRANSCRIPTIONAL REGULATORY PROTEIN"/>
    <property type="match status" value="1"/>
</dbReference>
<dbReference type="Pfam" id="PF00158">
    <property type="entry name" value="Sigma54_activat"/>
    <property type="match status" value="1"/>
</dbReference>
<dbReference type="Gene3D" id="3.30.450.40">
    <property type="match status" value="1"/>
</dbReference>
<dbReference type="InterPro" id="IPR027417">
    <property type="entry name" value="P-loop_NTPase"/>
</dbReference>
<dbReference type="Proteomes" id="UP000187735">
    <property type="component" value="Chromosome"/>
</dbReference>
<dbReference type="AlphaFoldDB" id="A0A1P8WBT9"/>
<dbReference type="InterPro" id="IPR025943">
    <property type="entry name" value="Sigma_54_int_dom_ATP-bd_2"/>
</dbReference>
<dbReference type="Gene3D" id="1.10.10.60">
    <property type="entry name" value="Homeodomain-like"/>
    <property type="match status" value="1"/>
</dbReference>
<dbReference type="InterPro" id="IPR003018">
    <property type="entry name" value="GAF"/>
</dbReference>
<dbReference type="InterPro" id="IPR025944">
    <property type="entry name" value="Sigma_54_int_dom_CS"/>
</dbReference>
<dbReference type="InterPro" id="IPR009057">
    <property type="entry name" value="Homeodomain-like_sf"/>
</dbReference>
<dbReference type="InterPro" id="IPR025662">
    <property type="entry name" value="Sigma_54_int_dom_ATP-bd_1"/>
</dbReference>
<dbReference type="InterPro" id="IPR029016">
    <property type="entry name" value="GAF-like_dom_sf"/>
</dbReference>
<dbReference type="PROSITE" id="PS00688">
    <property type="entry name" value="SIGMA54_INTERACT_3"/>
    <property type="match status" value="1"/>
</dbReference>
<proteinExistence type="predicted"/>
<organism evidence="7 8">
    <name type="scientific">Fuerstiella marisgermanici</name>
    <dbReference type="NCBI Taxonomy" id="1891926"/>
    <lineage>
        <taxon>Bacteria</taxon>
        <taxon>Pseudomonadati</taxon>
        <taxon>Planctomycetota</taxon>
        <taxon>Planctomycetia</taxon>
        <taxon>Planctomycetales</taxon>
        <taxon>Planctomycetaceae</taxon>
        <taxon>Fuerstiella</taxon>
    </lineage>
</organism>
<dbReference type="SUPFAM" id="SSF55781">
    <property type="entry name" value="GAF domain-like"/>
    <property type="match status" value="1"/>
</dbReference>
<evidence type="ECO:0000256" key="3">
    <source>
        <dbReference type="ARBA" id="ARBA00023015"/>
    </source>
</evidence>
<dbReference type="SUPFAM" id="SSF52540">
    <property type="entry name" value="P-loop containing nucleoside triphosphate hydrolases"/>
    <property type="match status" value="1"/>
</dbReference>
<keyword evidence="8" id="KW-1185">Reference proteome</keyword>
<sequence>MAGTQWIRPEESLASASSLNCGTLIQLCGRQMAHALQSESVAEFLSSEAPELATELAVQWLAVVKRIPGPTWETVGAHGRHSLPKLPTQFWDESQERESAGQIELDGGWTAFAVPLDRNTTTRGRSVGDLMVGLTRNPDDQLLPSAVLASRSLSIGLELAAQKRESRQHVDRLKSTLDIASRLSAAEETAPLLDLIAKEATRLLDCDRSSIFLWDKERKEVEARPALGVKNGALRLPAGEGIVGETLRTGQAIVVDEAYEDPRFNQEVDQRSGYRTRNLICVPLRDADGDVVGAFEGINRNDRQPFTEDDVECLQQLGTQAAVAVRNLRERSLLNRSRNQLAEQVTSQVEIVGTSASISALRDTVRRLASTDLPVLVLGESGTGKEVVANAIHFDGARANSPFVAVNCAAIAESLLESELFGHEQGAFTDARDTRQGKFELADGGTLFLDEIGDMSLGGQAKLLRVLEQKVITKVGGSDSIPVNVRIVAATNSNLTEAVREKRFREDLYYRLSVVTLDLPPLRDRPEDILLLAEHFLARFAAQARRPSMQFTADARRRLQAHAWPGNVRELRNLMERVAFLAANDRIDADDLAFILSPEEEGSQQLSLDLGLDTATREFQKDFIRRSIKQVNNNMTDAAKLLGLHRSNLYRKMKQLEMSEVTD</sequence>
<accession>A0A1P8WBT9</accession>
<dbReference type="InterPro" id="IPR002078">
    <property type="entry name" value="Sigma_54_int"/>
</dbReference>
<protein>
    <submittedName>
        <fullName evidence="7">Transcriptional regulatory protein ZraR</fullName>
    </submittedName>
</protein>
<dbReference type="Gene3D" id="1.10.8.60">
    <property type="match status" value="1"/>
</dbReference>
<dbReference type="SUPFAM" id="SSF46689">
    <property type="entry name" value="Homeodomain-like"/>
    <property type="match status" value="1"/>
</dbReference>
<dbReference type="KEGG" id="fmr:Fuma_01061"/>
<dbReference type="Pfam" id="PF01590">
    <property type="entry name" value="GAF"/>
    <property type="match status" value="1"/>
</dbReference>
<keyword evidence="1" id="KW-0547">Nucleotide-binding</keyword>
<dbReference type="EMBL" id="CP017641">
    <property type="protein sequence ID" value="APZ91473.1"/>
    <property type="molecule type" value="Genomic_DNA"/>
</dbReference>
<keyword evidence="3" id="KW-0805">Transcription regulation</keyword>
<dbReference type="InterPro" id="IPR003593">
    <property type="entry name" value="AAA+_ATPase"/>
</dbReference>
<dbReference type="SMART" id="SM00382">
    <property type="entry name" value="AAA"/>
    <property type="match status" value="1"/>
</dbReference>
<keyword evidence="4" id="KW-0238">DNA-binding</keyword>
<evidence type="ECO:0000256" key="5">
    <source>
        <dbReference type="ARBA" id="ARBA00023163"/>
    </source>
</evidence>
<dbReference type="CDD" id="cd00009">
    <property type="entry name" value="AAA"/>
    <property type="match status" value="1"/>
</dbReference>
<dbReference type="PANTHER" id="PTHR32071:SF57">
    <property type="entry name" value="C4-DICARBOXYLATE TRANSPORT TRANSCRIPTIONAL REGULATORY PROTEIN DCTD"/>
    <property type="match status" value="1"/>
</dbReference>
<evidence type="ECO:0000256" key="4">
    <source>
        <dbReference type="ARBA" id="ARBA00023125"/>
    </source>
</evidence>
<dbReference type="GO" id="GO:0005524">
    <property type="term" value="F:ATP binding"/>
    <property type="evidence" value="ECO:0007669"/>
    <property type="project" value="UniProtKB-KW"/>
</dbReference>
<keyword evidence="5" id="KW-0804">Transcription</keyword>
<dbReference type="Pfam" id="PF02954">
    <property type="entry name" value="HTH_8"/>
    <property type="match status" value="1"/>
</dbReference>